<reference evidence="1" key="1">
    <citation type="submission" date="2023-04" db="EMBL/GenBank/DDBJ databases">
        <title>Phytophthora fragariaefolia NBRC 109709.</title>
        <authorList>
            <person name="Ichikawa N."/>
            <person name="Sato H."/>
            <person name="Tonouchi N."/>
        </authorList>
    </citation>
    <scope>NUCLEOTIDE SEQUENCE</scope>
    <source>
        <strain evidence="1">NBRC 109709</strain>
    </source>
</reference>
<evidence type="ECO:0000313" key="1">
    <source>
        <dbReference type="EMBL" id="GMF48714.1"/>
    </source>
</evidence>
<name>A0A9W7D2V0_9STRA</name>
<accession>A0A9W7D2V0</accession>
<gene>
    <name evidence="1" type="ORF">Pfra01_001894600</name>
</gene>
<organism evidence="1 2">
    <name type="scientific">Phytophthora fragariaefolia</name>
    <dbReference type="NCBI Taxonomy" id="1490495"/>
    <lineage>
        <taxon>Eukaryota</taxon>
        <taxon>Sar</taxon>
        <taxon>Stramenopiles</taxon>
        <taxon>Oomycota</taxon>
        <taxon>Peronosporomycetes</taxon>
        <taxon>Peronosporales</taxon>
        <taxon>Peronosporaceae</taxon>
        <taxon>Phytophthora</taxon>
    </lineage>
</organism>
<protein>
    <submittedName>
        <fullName evidence="1">Unnamed protein product</fullName>
    </submittedName>
</protein>
<evidence type="ECO:0000313" key="2">
    <source>
        <dbReference type="Proteomes" id="UP001165121"/>
    </source>
</evidence>
<dbReference type="EMBL" id="BSXT01002397">
    <property type="protein sequence ID" value="GMF48714.1"/>
    <property type="molecule type" value="Genomic_DNA"/>
</dbReference>
<dbReference type="AlphaFoldDB" id="A0A9W7D2V0"/>
<keyword evidence="2" id="KW-1185">Reference proteome</keyword>
<sequence length="126" mass="14218">MIQRGNTNYRSLYGRATVVAWRNLCEINEGEIIDIEDDIAALEECMVEFNPLTDLPTSLAEVEAINSMRFDPTTHCEEPADLFQHADGLLRCGSARVQAFVRTLCIGQLFRVHPGFVLTASCWRNQ</sequence>
<dbReference type="OrthoDB" id="108269at2759"/>
<proteinExistence type="predicted"/>
<dbReference type="Proteomes" id="UP001165121">
    <property type="component" value="Unassembled WGS sequence"/>
</dbReference>
<comment type="caution">
    <text evidence="1">The sequence shown here is derived from an EMBL/GenBank/DDBJ whole genome shotgun (WGS) entry which is preliminary data.</text>
</comment>